<evidence type="ECO:0000256" key="2">
    <source>
        <dbReference type="ARBA" id="ARBA00006991"/>
    </source>
</evidence>
<feature type="domain" description="C2H2-type" evidence="13">
    <location>
        <begin position="647"/>
        <end position="674"/>
    </location>
</feature>
<name>A0A226D311_FOLCA</name>
<evidence type="ECO:0000313" key="14">
    <source>
        <dbReference type="EMBL" id="OXA39533.1"/>
    </source>
</evidence>
<feature type="region of interest" description="Disordered" evidence="12">
    <location>
        <begin position="133"/>
        <end position="160"/>
    </location>
</feature>
<keyword evidence="3" id="KW-0479">Metal-binding</keyword>
<feature type="region of interest" description="Disordered" evidence="12">
    <location>
        <begin position="292"/>
        <end position="319"/>
    </location>
</feature>
<evidence type="ECO:0000313" key="15">
    <source>
        <dbReference type="Proteomes" id="UP000198287"/>
    </source>
</evidence>
<evidence type="ECO:0000256" key="7">
    <source>
        <dbReference type="ARBA" id="ARBA00023015"/>
    </source>
</evidence>
<evidence type="ECO:0000256" key="10">
    <source>
        <dbReference type="ARBA" id="ARBA00023242"/>
    </source>
</evidence>
<proteinExistence type="inferred from homology"/>
<evidence type="ECO:0000256" key="11">
    <source>
        <dbReference type="PROSITE-ProRule" id="PRU00042"/>
    </source>
</evidence>
<feature type="domain" description="C2H2-type" evidence="13">
    <location>
        <begin position="588"/>
        <end position="618"/>
    </location>
</feature>
<dbReference type="GO" id="GO:0001227">
    <property type="term" value="F:DNA-binding transcription repressor activity, RNA polymerase II-specific"/>
    <property type="evidence" value="ECO:0007669"/>
    <property type="project" value="TreeGrafter"/>
</dbReference>
<evidence type="ECO:0000256" key="6">
    <source>
        <dbReference type="ARBA" id="ARBA00022833"/>
    </source>
</evidence>
<dbReference type="PROSITE" id="PS00028">
    <property type="entry name" value="ZINC_FINGER_C2H2_1"/>
    <property type="match status" value="11"/>
</dbReference>
<accession>A0A226D311</accession>
<evidence type="ECO:0000256" key="8">
    <source>
        <dbReference type="ARBA" id="ARBA00023125"/>
    </source>
</evidence>
<reference evidence="14 15" key="1">
    <citation type="submission" date="2015-12" db="EMBL/GenBank/DDBJ databases">
        <title>The genome of Folsomia candida.</title>
        <authorList>
            <person name="Faddeeva A."/>
            <person name="Derks M.F."/>
            <person name="Anvar Y."/>
            <person name="Smit S."/>
            <person name="Van Straalen N."/>
            <person name="Roelofs D."/>
        </authorList>
    </citation>
    <scope>NUCLEOTIDE SEQUENCE [LARGE SCALE GENOMIC DNA]</scope>
    <source>
        <strain evidence="14 15">VU population</strain>
        <tissue evidence="14">Whole body</tissue>
    </source>
</reference>
<dbReference type="InterPro" id="IPR013087">
    <property type="entry name" value="Znf_C2H2_type"/>
</dbReference>
<keyword evidence="5 11" id="KW-0863">Zinc-finger</keyword>
<dbReference type="PANTHER" id="PTHR24399">
    <property type="entry name" value="ZINC FINGER AND BTB DOMAIN-CONTAINING"/>
    <property type="match status" value="1"/>
</dbReference>
<dbReference type="FunFam" id="3.30.160.60:FF:001156">
    <property type="entry name" value="Zinc finger protein 407"/>
    <property type="match status" value="1"/>
</dbReference>
<dbReference type="PANTHER" id="PTHR24399:SF70">
    <property type="entry name" value="C2H2-TYPE DOMAIN-CONTAINING PROTEIN"/>
    <property type="match status" value="1"/>
</dbReference>
<dbReference type="Pfam" id="PF23561">
    <property type="entry name" value="zf-C2H2_15"/>
    <property type="match status" value="1"/>
</dbReference>
<feature type="domain" description="C2H2-type" evidence="13">
    <location>
        <begin position="619"/>
        <end position="646"/>
    </location>
</feature>
<evidence type="ECO:0000256" key="1">
    <source>
        <dbReference type="ARBA" id="ARBA00004123"/>
    </source>
</evidence>
<dbReference type="GO" id="GO:0008270">
    <property type="term" value="F:zinc ion binding"/>
    <property type="evidence" value="ECO:0007669"/>
    <property type="project" value="UniProtKB-KW"/>
</dbReference>
<keyword evidence="6" id="KW-0862">Zinc</keyword>
<keyword evidence="4" id="KW-0677">Repeat</keyword>
<dbReference type="AlphaFoldDB" id="A0A226D311"/>
<dbReference type="GO" id="GO:0000978">
    <property type="term" value="F:RNA polymerase II cis-regulatory region sequence-specific DNA binding"/>
    <property type="evidence" value="ECO:0007669"/>
    <property type="project" value="TreeGrafter"/>
</dbReference>
<dbReference type="InterPro" id="IPR056436">
    <property type="entry name" value="Znf-C2H2_ZIC1-5/GLI1-3-like"/>
</dbReference>
<keyword evidence="10" id="KW-0539">Nucleus</keyword>
<evidence type="ECO:0000256" key="5">
    <source>
        <dbReference type="ARBA" id="ARBA00022771"/>
    </source>
</evidence>
<keyword evidence="7" id="KW-0805">Transcription regulation</keyword>
<organism evidence="14 15">
    <name type="scientific">Folsomia candida</name>
    <name type="common">Springtail</name>
    <dbReference type="NCBI Taxonomy" id="158441"/>
    <lineage>
        <taxon>Eukaryota</taxon>
        <taxon>Metazoa</taxon>
        <taxon>Ecdysozoa</taxon>
        <taxon>Arthropoda</taxon>
        <taxon>Hexapoda</taxon>
        <taxon>Collembola</taxon>
        <taxon>Entomobryomorpha</taxon>
        <taxon>Isotomoidea</taxon>
        <taxon>Isotomidae</taxon>
        <taxon>Proisotominae</taxon>
        <taxon>Folsomia</taxon>
    </lineage>
</organism>
<dbReference type="GO" id="GO:0005654">
    <property type="term" value="C:nucleoplasm"/>
    <property type="evidence" value="ECO:0007669"/>
    <property type="project" value="TreeGrafter"/>
</dbReference>
<comment type="similarity">
    <text evidence="2">Belongs to the krueppel C2H2-type zinc-finger protein family.</text>
</comment>
<dbReference type="SMART" id="SM00355">
    <property type="entry name" value="ZnF_C2H2"/>
    <property type="match status" value="13"/>
</dbReference>
<evidence type="ECO:0000259" key="13">
    <source>
        <dbReference type="PROSITE" id="PS50157"/>
    </source>
</evidence>
<gene>
    <name evidence="14" type="ORF">Fcan01_25774</name>
</gene>
<feature type="domain" description="C2H2-type" evidence="13">
    <location>
        <begin position="324"/>
        <end position="352"/>
    </location>
</feature>
<keyword evidence="15" id="KW-1185">Reference proteome</keyword>
<dbReference type="InterPro" id="IPR036236">
    <property type="entry name" value="Znf_C2H2_sf"/>
</dbReference>
<feature type="region of interest" description="Disordered" evidence="12">
    <location>
        <begin position="250"/>
        <end position="274"/>
    </location>
</feature>
<feature type="region of interest" description="Disordered" evidence="12">
    <location>
        <begin position="167"/>
        <end position="186"/>
    </location>
</feature>
<evidence type="ECO:0000256" key="12">
    <source>
        <dbReference type="SAM" id="MobiDB-lite"/>
    </source>
</evidence>
<dbReference type="EMBL" id="LNIX01000038">
    <property type="protein sequence ID" value="OXA39533.1"/>
    <property type="molecule type" value="Genomic_DNA"/>
</dbReference>
<dbReference type="OrthoDB" id="6020621at2759"/>
<feature type="domain" description="C2H2-type" evidence="13">
    <location>
        <begin position="559"/>
        <end position="587"/>
    </location>
</feature>
<dbReference type="FunFam" id="3.30.160.60:FF:002343">
    <property type="entry name" value="Zinc finger protein 33A"/>
    <property type="match status" value="1"/>
</dbReference>
<dbReference type="STRING" id="158441.A0A226D311"/>
<protein>
    <submittedName>
        <fullName evidence="14">Zinc finger protein 26</fullName>
    </submittedName>
</protein>
<evidence type="ECO:0000256" key="3">
    <source>
        <dbReference type="ARBA" id="ARBA00022723"/>
    </source>
</evidence>
<evidence type="ECO:0000256" key="9">
    <source>
        <dbReference type="ARBA" id="ARBA00023163"/>
    </source>
</evidence>
<sequence length="706" mass="80888">MALLHDLACPWYDLASLRMYHDMVVSTRVNEVKRVTNIFEENGFQKLWRIWEHSYFRFKEKALERGNIRGGEVQTIPPSCQEFDENDINFVPIKQEEPEVNDIDADEVNSISWPGLHKILPIQRKARNIRKYNSSPNVSDTEEFCVGNESPSSNEDDDNDEFFEEVGIHPKKRKRSDTPADNDGPPAIAWVRCEHCPAKFKTNFRRETHIARVHEGKDNPFQCDLCPRSFKGWSAALLHIDVYHQPNVSSSLETTLSPPLKENPGHEDDSIQGKTGTSQALFDTIFKSDLAPELPLPDETDDSNPTPPRPKRIYPRVPNPSRPFECDQCPRRFAEEWILNGHILRFHHGDKSPFKCDHCPARFHAKSLILSHRSLTHPSIQTPYTGSKQSLSSRIAQLLKKPPKKKKQLPPTRLPTPLIFTCTKCPSPPCPRLSSRIACHIHLARCHANPSSKFPCTQCDLVFLTDRGRAIHTDHFHVKKISSRENPLHCATCDKKCASLIAFNNHTAFHSKSNQSQIHPPPPKETHLCELCPLTFTSLRYLEDHRVRVHYEVLGLNPFKCDTCGRTLTTLTKLKSHIVVKHTKQYTFPCPQDGCGIGFEDETQLKTHVKIVHLKEKPFQCDQCPKAFGLKYNLMVHMRIHTGEKPYVCGTCGKAYSDQPTYRRHLETHGDKVHTCDTCGKEFKVRHAYRVHCKLHEKRGELVARK</sequence>
<feature type="domain" description="C2H2-type" evidence="13">
    <location>
        <begin position="674"/>
        <end position="701"/>
    </location>
</feature>
<dbReference type="PROSITE" id="PS50157">
    <property type="entry name" value="ZINC_FINGER_C2H2_2"/>
    <property type="match status" value="7"/>
</dbReference>
<dbReference type="Pfam" id="PF00096">
    <property type="entry name" value="zf-C2H2"/>
    <property type="match status" value="2"/>
</dbReference>
<evidence type="ECO:0000256" key="4">
    <source>
        <dbReference type="ARBA" id="ARBA00022737"/>
    </source>
</evidence>
<keyword evidence="9" id="KW-0804">Transcription</keyword>
<dbReference type="Gene3D" id="3.30.160.60">
    <property type="entry name" value="Classic Zinc Finger"/>
    <property type="match status" value="6"/>
</dbReference>
<keyword evidence="8" id="KW-0238">DNA-binding</keyword>
<comment type="subcellular location">
    <subcellularLocation>
        <location evidence="1">Nucleus</location>
    </subcellularLocation>
</comment>
<feature type="compositionally biased region" description="Low complexity" evidence="12">
    <location>
        <begin position="250"/>
        <end position="260"/>
    </location>
</feature>
<dbReference type="Proteomes" id="UP000198287">
    <property type="component" value="Unassembled WGS sequence"/>
</dbReference>
<dbReference type="SUPFAM" id="SSF57667">
    <property type="entry name" value="beta-beta-alpha zinc fingers"/>
    <property type="match status" value="6"/>
</dbReference>
<comment type="caution">
    <text evidence="14">The sequence shown here is derived from an EMBL/GenBank/DDBJ whole genome shotgun (WGS) entry which is preliminary data.</text>
</comment>
<feature type="domain" description="C2H2-type" evidence="13">
    <location>
        <begin position="354"/>
        <end position="382"/>
    </location>
</feature>